<dbReference type="Pfam" id="PF13540">
    <property type="entry name" value="RCC1_2"/>
    <property type="match status" value="1"/>
</dbReference>
<dbReference type="AlphaFoldDB" id="A0AAU9J4S1"/>
<dbReference type="PANTHER" id="PTHR45982">
    <property type="entry name" value="REGULATOR OF CHROMOSOME CONDENSATION"/>
    <property type="match status" value="1"/>
</dbReference>
<evidence type="ECO:0000313" key="4">
    <source>
        <dbReference type="EMBL" id="CAG9316752.1"/>
    </source>
</evidence>
<keyword evidence="2" id="KW-0175">Coiled coil</keyword>
<dbReference type="SUPFAM" id="SSF50985">
    <property type="entry name" value="RCC1/BLIP-II"/>
    <property type="match status" value="2"/>
</dbReference>
<evidence type="ECO:0000313" key="5">
    <source>
        <dbReference type="Proteomes" id="UP001162131"/>
    </source>
</evidence>
<dbReference type="InterPro" id="IPR009091">
    <property type="entry name" value="RCC1/BLIP-II"/>
</dbReference>
<feature type="repeat" description="RCC1" evidence="1">
    <location>
        <begin position="185"/>
        <end position="236"/>
    </location>
</feature>
<organism evidence="4 5">
    <name type="scientific">Blepharisma stoltei</name>
    <dbReference type="NCBI Taxonomy" id="1481888"/>
    <lineage>
        <taxon>Eukaryota</taxon>
        <taxon>Sar</taxon>
        <taxon>Alveolata</taxon>
        <taxon>Ciliophora</taxon>
        <taxon>Postciliodesmatophora</taxon>
        <taxon>Heterotrichea</taxon>
        <taxon>Heterotrichida</taxon>
        <taxon>Blepharismidae</taxon>
        <taxon>Blepharisma</taxon>
    </lineage>
</organism>
<dbReference type="PROSITE" id="PS00626">
    <property type="entry name" value="RCC1_2"/>
    <property type="match status" value="1"/>
</dbReference>
<reference evidence="4" key="1">
    <citation type="submission" date="2021-09" db="EMBL/GenBank/DDBJ databases">
        <authorList>
            <consortium name="AG Swart"/>
            <person name="Singh M."/>
            <person name="Singh A."/>
            <person name="Seah K."/>
            <person name="Emmerich C."/>
        </authorList>
    </citation>
    <scope>NUCLEOTIDE SEQUENCE</scope>
    <source>
        <strain evidence="4">ATCC30299</strain>
    </source>
</reference>
<accession>A0AAU9J4S1</accession>
<name>A0AAU9J4S1_9CILI</name>
<evidence type="ECO:0000256" key="2">
    <source>
        <dbReference type="SAM" id="Coils"/>
    </source>
</evidence>
<feature type="compositionally biased region" description="Basic and acidic residues" evidence="3">
    <location>
        <begin position="653"/>
        <end position="739"/>
    </location>
</feature>
<dbReference type="PANTHER" id="PTHR45982:SF1">
    <property type="entry name" value="REGULATOR OF CHROMOSOME CONDENSATION"/>
    <property type="match status" value="1"/>
</dbReference>
<feature type="coiled-coil region" evidence="2">
    <location>
        <begin position="91"/>
        <end position="120"/>
    </location>
</feature>
<evidence type="ECO:0000256" key="3">
    <source>
        <dbReference type="SAM" id="MobiDB-lite"/>
    </source>
</evidence>
<feature type="repeat" description="RCC1" evidence="1">
    <location>
        <begin position="400"/>
        <end position="450"/>
    </location>
</feature>
<comment type="caution">
    <text evidence="4">The sequence shown here is derived from an EMBL/GenBank/DDBJ whole genome shotgun (WGS) entry which is preliminary data.</text>
</comment>
<sequence>MKKKGVEESKSKYAVNTDLIDSYLQDEFEVQDIAAFREQAAARLLAKENKPKSAMLPAQGMATPAELKREIAKAKGNPSLQLSLMDSLISKSNNDEKVALLEEKIEILLQNNRLKEAEADSKTLVSIKDCSRNRLTYSKVLIQLKDPQSAMSEFLRASVIADEEVEINEHFVHILALLQKANLPNCLYTAGSNINFTLGDGTQNTCEKPKPIIELKGKIPIKAACGDFHTILIVSGCPHIARHENCPNNITNCNGGNDVLAWGDNSYGQVLSVPTHSPVRRPTGLGCFVGKNVKDVSASKRLSAAILGDNSVVLWGDLPEVEENLIEFRTSAKLIATGGEFLVIGRDDGCFLWGEINDHGTVAVSSFNQQDKIYLQPIGQITLKQICAGEYHAIALSEDSRVFSIGCGEVGQLGLGLTATSVSELTHVWLPGPAKEIAAAGQISLALTNSNIYVWGLINPDELEHQSPIEWLPISLEGHDEEEIAAIGMGTHDLVAVDTHGKFYVWDWTFSRRLRRPPEEYKLLANIRKLYSGRSMHHFLQGVLIPQFTKVINCPSRVPSELPFLLELQLYDQIGEVLPQNPLIHIVFTTENVEGRRSKPTDISALEFQMEILENEPTTTIQIVPLRYGDYWMHILVNNIEIINSPVPISIHPSEEQEEAKREEEEKRQRELEKENARMQKQIEAEMERKRAREMQEEINKKKKQETDRRAQDALRMFRERQAKERETKEEERRRRIEAKVGGGYDLSKLKK</sequence>
<dbReference type="EMBL" id="CAJZBQ010000016">
    <property type="protein sequence ID" value="CAG9316752.1"/>
    <property type="molecule type" value="Genomic_DNA"/>
</dbReference>
<dbReference type="PROSITE" id="PS50012">
    <property type="entry name" value="RCC1_3"/>
    <property type="match status" value="2"/>
</dbReference>
<dbReference type="InterPro" id="IPR000408">
    <property type="entry name" value="Reg_chr_condens"/>
</dbReference>
<feature type="region of interest" description="Disordered" evidence="3">
    <location>
        <begin position="653"/>
        <end position="752"/>
    </location>
</feature>
<protein>
    <submittedName>
        <fullName evidence="4">Uncharacterized protein</fullName>
    </submittedName>
</protein>
<keyword evidence="5" id="KW-1185">Reference proteome</keyword>
<proteinExistence type="predicted"/>
<dbReference type="InterPro" id="IPR051553">
    <property type="entry name" value="Ran_GTPase-activating"/>
</dbReference>
<evidence type="ECO:0000256" key="1">
    <source>
        <dbReference type="PROSITE-ProRule" id="PRU00235"/>
    </source>
</evidence>
<dbReference type="Proteomes" id="UP001162131">
    <property type="component" value="Unassembled WGS sequence"/>
</dbReference>
<gene>
    <name evidence="4" type="ORF">BSTOLATCC_MIC16854</name>
</gene>
<dbReference type="Pfam" id="PF00415">
    <property type="entry name" value="RCC1"/>
    <property type="match status" value="1"/>
</dbReference>
<dbReference type="Gene3D" id="2.130.10.30">
    <property type="entry name" value="Regulator of chromosome condensation 1/beta-lactamase-inhibitor protein II"/>
    <property type="match status" value="2"/>
</dbReference>